<dbReference type="RefSeq" id="WP_216122454.1">
    <property type="nucleotide sequence ID" value="NZ_JAHLDP010000008.1"/>
</dbReference>
<dbReference type="AlphaFoldDB" id="A0AA47EJJ7"/>
<protein>
    <recommendedName>
        <fullName evidence="3">DUF2971 domain-containing protein</fullName>
    </recommendedName>
</protein>
<dbReference type="Pfam" id="PF11185">
    <property type="entry name" value="DUF2971"/>
    <property type="match status" value="1"/>
</dbReference>
<gene>
    <name evidence="1" type="ORF">LL038_03130</name>
</gene>
<evidence type="ECO:0008006" key="3">
    <source>
        <dbReference type="Google" id="ProtNLM"/>
    </source>
</evidence>
<dbReference type="Proteomes" id="UP001164733">
    <property type="component" value="Chromosome"/>
</dbReference>
<dbReference type="EMBL" id="CP086239">
    <property type="protein sequence ID" value="WAG61260.1"/>
    <property type="molecule type" value="Genomic_DNA"/>
</dbReference>
<dbReference type="InterPro" id="IPR021352">
    <property type="entry name" value="DUF2971"/>
</dbReference>
<proteinExistence type="predicted"/>
<sequence>MLTFISPANWEDPFESFLFKAVKTDEGTKKVMNILRKITPEYAEANMAILKRFEYCVKGQCWTNNGESDALWRIYSNNNMAIRIEVEEEKINRLNNVTINEVKYINKLSLEAELQQMRADDTLDVRKAFCSKRNEFRHENEVRLLSEINVDAVLSDSIKMQKRSLEQLKMDGKINETQYTHILTKVIKFQGEPKLNKAISFEHIDGFIKSVMLHPLAPKWFEDTLKFFCETHKLNYVGKSKLYDLQFD</sequence>
<organism evidence="1 2">
    <name type="scientific">Clostridium estertheticum</name>
    <dbReference type="NCBI Taxonomy" id="238834"/>
    <lineage>
        <taxon>Bacteria</taxon>
        <taxon>Bacillati</taxon>
        <taxon>Bacillota</taxon>
        <taxon>Clostridia</taxon>
        <taxon>Eubacteriales</taxon>
        <taxon>Clostridiaceae</taxon>
        <taxon>Clostridium</taxon>
    </lineage>
</organism>
<name>A0AA47EJJ7_9CLOT</name>
<evidence type="ECO:0000313" key="1">
    <source>
        <dbReference type="EMBL" id="WAG61260.1"/>
    </source>
</evidence>
<reference evidence="1" key="1">
    <citation type="submission" date="2021-11" db="EMBL/GenBank/DDBJ databases">
        <title>Clostridia strains as spoilage organisms.</title>
        <authorList>
            <person name="Wambui J."/>
            <person name="Stevens M.J.A."/>
            <person name="Stephan R."/>
        </authorList>
    </citation>
    <scope>NUCLEOTIDE SEQUENCE</scope>
    <source>
        <strain evidence="1">CF009</strain>
    </source>
</reference>
<accession>A0AA47EJJ7</accession>
<evidence type="ECO:0000313" key="2">
    <source>
        <dbReference type="Proteomes" id="UP001164733"/>
    </source>
</evidence>